<sequence length="97" mass="11014">MAFHLAGPCMWLACASPTNIYFYPDAFQQAILRVTDQACYRTFLFNVRNPQDKVVYHVNIAFYFPDPVSLRPPRPQIEAMSSNGAEQSRGLTAVDRV</sequence>
<evidence type="ECO:0000313" key="3">
    <source>
        <dbReference type="Proteomes" id="UP001610334"/>
    </source>
</evidence>
<feature type="region of interest" description="Disordered" evidence="1">
    <location>
        <begin position="77"/>
        <end position="97"/>
    </location>
</feature>
<organism evidence="2 3">
    <name type="scientific">Aspergillus granulosus</name>
    <dbReference type="NCBI Taxonomy" id="176169"/>
    <lineage>
        <taxon>Eukaryota</taxon>
        <taxon>Fungi</taxon>
        <taxon>Dikarya</taxon>
        <taxon>Ascomycota</taxon>
        <taxon>Pezizomycotina</taxon>
        <taxon>Eurotiomycetes</taxon>
        <taxon>Eurotiomycetidae</taxon>
        <taxon>Eurotiales</taxon>
        <taxon>Aspergillaceae</taxon>
        <taxon>Aspergillus</taxon>
        <taxon>Aspergillus subgen. Nidulantes</taxon>
    </lineage>
</organism>
<evidence type="ECO:0000313" key="2">
    <source>
        <dbReference type="EMBL" id="KAL2801692.1"/>
    </source>
</evidence>
<evidence type="ECO:0000256" key="1">
    <source>
        <dbReference type="SAM" id="MobiDB-lite"/>
    </source>
</evidence>
<accession>A0ABR4GRZ2</accession>
<dbReference type="EMBL" id="JBFXLT010000265">
    <property type="protein sequence ID" value="KAL2801692.1"/>
    <property type="molecule type" value="Genomic_DNA"/>
</dbReference>
<reference evidence="2 3" key="1">
    <citation type="submission" date="2024-07" db="EMBL/GenBank/DDBJ databases">
        <title>Section-level genome sequencing and comparative genomics of Aspergillus sections Usti and Cavernicolus.</title>
        <authorList>
            <consortium name="Lawrence Berkeley National Laboratory"/>
            <person name="Nybo J.L."/>
            <person name="Vesth T.C."/>
            <person name="Theobald S."/>
            <person name="Frisvad J.C."/>
            <person name="Larsen T.O."/>
            <person name="Kjaerboelling I."/>
            <person name="Rothschild-Mancinelli K."/>
            <person name="Lyhne E.K."/>
            <person name="Kogle M.E."/>
            <person name="Barry K."/>
            <person name="Clum A."/>
            <person name="Na H."/>
            <person name="Ledsgaard L."/>
            <person name="Lin J."/>
            <person name="Lipzen A."/>
            <person name="Kuo A."/>
            <person name="Riley R."/>
            <person name="Mondo S."/>
            <person name="Labutti K."/>
            <person name="Haridas S."/>
            <person name="Pangalinan J."/>
            <person name="Salamov A.A."/>
            <person name="Simmons B.A."/>
            <person name="Magnuson J.K."/>
            <person name="Chen J."/>
            <person name="Drula E."/>
            <person name="Henrissat B."/>
            <person name="Wiebenga A."/>
            <person name="Lubbers R.J."/>
            <person name="Gomes A.C."/>
            <person name="Makela M.R."/>
            <person name="Stajich J."/>
            <person name="Grigoriev I.V."/>
            <person name="Mortensen U.H."/>
            <person name="De Vries R.P."/>
            <person name="Baker S.E."/>
            <person name="Andersen M.R."/>
        </authorList>
    </citation>
    <scope>NUCLEOTIDE SEQUENCE [LARGE SCALE GENOMIC DNA]</scope>
    <source>
        <strain evidence="2 3">CBS 588.65</strain>
    </source>
</reference>
<proteinExistence type="predicted"/>
<dbReference type="Proteomes" id="UP001610334">
    <property type="component" value="Unassembled WGS sequence"/>
</dbReference>
<comment type="caution">
    <text evidence="2">The sequence shown here is derived from an EMBL/GenBank/DDBJ whole genome shotgun (WGS) entry which is preliminary data.</text>
</comment>
<protein>
    <submittedName>
        <fullName evidence="2">Uncharacterized protein</fullName>
    </submittedName>
</protein>
<keyword evidence="3" id="KW-1185">Reference proteome</keyword>
<feature type="compositionally biased region" description="Polar residues" evidence="1">
    <location>
        <begin position="79"/>
        <end position="90"/>
    </location>
</feature>
<gene>
    <name evidence="2" type="ORF">BJX63DRAFT_438581</name>
</gene>
<name>A0ABR4GRZ2_9EURO</name>